<evidence type="ECO:0000313" key="2">
    <source>
        <dbReference type="Proteomes" id="UP001165524"/>
    </source>
</evidence>
<reference evidence="1" key="1">
    <citation type="submission" date="2022-04" db="EMBL/GenBank/DDBJ databases">
        <title>Alcanivorax sp. CY1518 draft genome sequence.</title>
        <authorList>
            <person name="Zhao G."/>
            <person name="An M."/>
        </authorList>
    </citation>
    <scope>NUCLEOTIDE SEQUENCE</scope>
    <source>
        <strain evidence="1">CY1518</strain>
    </source>
</reference>
<proteinExistence type="predicted"/>
<evidence type="ECO:0000313" key="1">
    <source>
        <dbReference type="EMBL" id="MCK0538784.1"/>
    </source>
</evidence>
<accession>A0ABT0EAY4</accession>
<organism evidence="1 2">
    <name type="scientific">Alcanivorax quisquiliarum</name>
    <dbReference type="NCBI Taxonomy" id="2933565"/>
    <lineage>
        <taxon>Bacteria</taxon>
        <taxon>Pseudomonadati</taxon>
        <taxon>Pseudomonadota</taxon>
        <taxon>Gammaproteobacteria</taxon>
        <taxon>Oceanospirillales</taxon>
        <taxon>Alcanivoracaceae</taxon>
        <taxon>Alcanivorax</taxon>
    </lineage>
</organism>
<keyword evidence="2" id="KW-1185">Reference proteome</keyword>
<name>A0ABT0EAY4_9GAMM</name>
<dbReference type="EMBL" id="JALKII010000014">
    <property type="protein sequence ID" value="MCK0538784.1"/>
    <property type="molecule type" value="Genomic_DNA"/>
</dbReference>
<sequence length="175" mass="19819">MAPDDAASSSTPALPQRLLSTRAWRLAGATCPQQTRNLYLDVMQKIYLVYDAQCPACDHYCHLVRIRESVGELVLVDAREPGPLMDEISAAGLDIDQGMVLKLDHQLYYGADAIHMLALLGSPSGVFNRFNRWLFGSRHVSRWLYPVLRACRNLLLKALRKKRINNLQRPGREVF</sequence>
<dbReference type="InterPro" id="IPR007263">
    <property type="entry name" value="DCC1-like"/>
</dbReference>
<gene>
    <name evidence="1" type="ORF">MU846_13800</name>
</gene>
<protein>
    <submittedName>
        <fullName evidence="1">DUF393 domain-containing protein</fullName>
    </submittedName>
</protein>
<comment type="caution">
    <text evidence="1">The sequence shown here is derived from an EMBL/GenBank/DDBJ whole genome shotgun (WGS) entry which is preliminary data.</text>
</comment>
<dbReference type="Proteomes" id="UP001165524">
    <property type="component" value="Unassembled WGS sequence"/>
</dbReference>
<dbReference type="RefSeq" id="WP_246953737.1">
    <property type="nucleotide sequence ID" value="NZ_JALKII010000014.1"/>
</dbReference>
<dbReference type="Pfam" id="PF04134">
    <property type="entry name" value="DCC1-like"/>
    <property type="match status" value="1"/>
</dbReference>